<evidence type="ECO:0000313" key="2">
    <source>
        <dbReference type="EMBL" id="QEG19957.1"/>
    </source>
</evidence>
<name>A0ABX5YWD9_9PLAN</name>
<keyword evidence="3" id="KW-1185">Reference proteome</keyword>
<evidence type="ECO:0008006" key="4">
    <source>
        <dbReference type="Google" id="ProtNLM"/>
    </source>
</evidence>
<keyword evidence="1" id="KW-0472">Membrane</keyword>
<gene>
    <name evidence="2" type="ORF">GmarT_58660</name>
</gene>
<keyword evidence="1" id="KW-0812">Transmembrane</keyword>
<organism evidence="2 3">
    <name type="scientific">Gimesia maris</name>
    <dbReference type="NCBI Taxonomy" id="122"/>
    <lineage>
        <taxon>Bacteria</taxon>
        <taxon>Pseudomonadati</taxon>
        <taxon>Planctomycetota</taxon>
        <taxon>Planctomycetia</taxon>
        <taxon>Planctomycetales</taxon>
        <taxon>Planctomycetaceae</taxon>
        <taxon>Gimesia</taxon>
    </lineage>
</organism>
<dbReference type="Proteomes" id="UP000322887">
    <property type="component" value="Chromosome"/>
</dbReference>
<accession>A0ABX5YWD9</accession>
<protein>
    <recommendedName>
        <fullName evidence="4">DUF2330 domain-containing protein</fullName>
    </recommendedName>
</protein>
<feature type="transmembrane region" description="Helical" evidence="1">
    <location>
        <begin position="330"/>
        <end position="350"/>
    </location>
</feature>
<sequence length="606" mass="69773">MKWLFVLLVFVAANEKVAEAIEIHDIRWGFNDRPTAYHINPVTLLIENPDSEPFEGEIQFHQESFRGQQIDIALSTRTYVAPFEKKWVQYYPYFSDFNGNWVVSWDQNDIRHSQSFLAPRPVTEKSIIQLVTPGSLNSVTSGVKSFPEDLYPSVTGATDALQEIILDHLPKWEKTRREAFMDWIYSGGILHLFFDSNGDPLSFPDSYRLLNQQTSPAFYGKGVIYFHQHKLTDLSPAELRQVINTDKHYSVTPTREIENQVTGTDVAYPSKYENIFYKNTDEELLATLTEISKPQQIWYLIFLLSFIYLIIVGPVYYLITKYSEHYRTFYLVYGLSTLLFCFIFLFVGRYSTNQTSQIHSLIVADILPNHKTIISEWSSLGIVSGGNFQITHTGESHIYSTCQTYSKVNGISTSGKNGHLQVDIPPNSFRTFFHRARISKSLLDVNLVSFLANETGLEALSLDLGKEFPRSVEQVHFVFGSKIYELQIERNQLIYSGKSRRLYPLLTENPLFDTSYIRTNRLLPFVRPTDKKQEFTLEQFFPILVRTSLKVPPDSINQNINWPDHRGKLLVIAKIPESLFPETPNIFKKEGLILYSFDIPLSEHGG</sequence>
<proteinExistence type="predicted"/>
<evidence type="ECO:0000256" key="1">
    <source>
        <dbReference type="SAM" id="Phobius"/>
    </source>
</evidence>
<dbReference type="EMBL" id="CP042910">
    <property type="protein sequence ID" value="QEG19957.1"/>
    <property type="molecule type" value="Genomic_DNA"/>
</dbReference>
<keyword evidence="1" id="KW-1133">Transmembrane helix</keyword>
<reference evidence="2 3" key="1">
    <citation type="submission" date="2019-08" db="EMBL/GenBank/DDBJ databases">
        <title>Deep-cultivation of Planctomycetes and their phenomic and genomic characterization uncovers novel biology.</title>
        <authorList>
            <person name="Wiegand S."/>
            <person name="Jogler M."/>
            <person name="Boedeker C."/>
            <person name="Pinto D."/>
            <person name="Vollmers J."/>
            <person name="Rivas-Marin E."/>
            <person name="Kohn T."/>
            <person name="Peeters S.H."/>
            <person name="Heuer A."/>
            <person name="Rast P."/>
            <person name="Oberbeckmann S."/>
            <person name="Bunk B."/>
            <person name="Jeske O."/>
            <person name="Meyerdierks A."/>
            <person name="Storesund J.E."/>
            <person name="Kallscheuer N."/>
            <person name="Luecker S."/>
            <person name="Lage O.M."/>
            <person name="Pohl T."/>
            <person name="Merkel B.J."/>
            <person name="Hornburger P."/>
            <person name="Mueller R.-W."/>
            <person name="Bruemmer F."/>
            <person name="Labrenz M."/>
            <person name="Spormann A.M."/>
            <person name="Op den Camp H."/>
            <person name="Overmann J."/>
            <person name="Amann R."/>
            <person name="Jetten M.S.M."/>
            <person name="Mascher T."/>
            <person name="Medema M.H."/>
            <person name="Devos D.P."/>
            <person name="Kaster A.-K."/>
            <person name="Ovreas L."/>
            <person name="Rohde M."/>
            <person name="Galperin M.Y."/>
            <person name="Jogler C."/>
        </authorList>
    </citation>
    <scope>NUCLEOTIDE SEQUENCE [LARGE SCALE GENOMIC DNA]</scope>
    <source>
        <strain evidence="2 3">DSM 8797</strain>
    </source>
</reference>
<evidence type="ECO:0000313" key="3">
    <source>
        <dbReference type="Proteomes" id="UP000322887"/>
    </source>
</evidence>
<feature type="transmembrane region" description="Helical" evidence="1">
    <location>
        <begin position="297"/>
        <end position="318"/>
    </location>
</feature>